<feature type="region of interest" description="Disordered" evidence="4">
    <location>
        <begin position="1"/>
        <end position="32"/>
    </location>
</feature>
<dbReference type="InterPro" id="IPR036864">
    <property type="entry name" value="Zn2-C6_fun-type_DNA-bd_sf"/>
</dbReference>
<evidence type="ECO:0000256" key="2">
    <source>
        <dbReference type="ARBA" id="ARBA00022723"/>
    </source>
</evidence>
<dbReference type="GO" id="GO:0008270">
    <property type="term" value="F:zinc ion binding"/>
    <property type="evidence" value="ECO:0007669"/>
    <property type="project" value="InterPro"/>
</dbReference>
<sequence length="1005" mass="108670">MAAVTNPTTTTHHGLDSQSAADVNNNNGASVPIATSTSAAHIKQKRVRSQLSCTSCRQGKLKCNREKPACDQCCKRGRDVQCLYLPPPVKRNRPQNVKGRIRQLEDLVVGLMGAQQQGASRRALETERRDGIDVDGSRRPGAEAGVGGPNTGGESSQSGRSTSFSQPTPPSDGDTGPQFGGSQGAQTAIMPNEYTPDSLDEDDAASTAFGQMKISKNEISYVGSTHWGAILNSISELKQDLGDDDGDECPDSTSADTESHAAHTGSIALHPDTDISGSLSDASSATGRAKGLWTGQMPTAGLGFMYESAGVFTKDQLIAAVPEKRTTDRLLSLWFNSPDPFKPVIHAPSFQDEYKRFWKDPQSTPIMWLSLLFSILSLAASFALRDAGLPSSRARQVHTDVNRYHAHAASAAVLADFTQPKPHTVEALIIYTAGLRSDNAFLNVWLSIGLMIRLALRMGYHRDAKHYPNITPFQGEMRRRTWAILTMIDVLVSFQLGLPSMVKTLQSDASPPRNLLDRDFGPTCSVLPEGRVVDELTPSSYTRAKLVIVKIFADAAELSHATVPPAYADMMELDRRLEEAKALIPPLLQMTEDNTDSLADPAEQLMCRFNLDLLYLKTKTVLHRRYMFLPFEKLTLAEQAYGVGDSRRLCTECALRVLQHHQTIYAASQKGGQLESVKWYMGSISTHDFLLAAMIICLELSKQIHDPSFGVRPSDGAACPRRGPMMEALERSQAIWSEAAGAKTKAGDFMGHGFSKKDTSVSWDTAKAARAMAVMLEKVRAQFGARGYAAGQVLVGGCDGGLSAAVREHAATRESIASRNIVNGARGLSDSRKAAGSISAPLDNVGWADFNNPPVVNFQSRTAAHENGHRPGTTTNGSYNSQSETNAPAGLNNNTPYAFDPVSSSTNVEPRTTDFSAIGSMLDFDANDVDWEMWDNEMAAGTASSLQHRFPEPRPDTAAWPTELDSQGNMMNPFNFNPGNALVGGTGLIDTHGCARRGGMQAGDD</sequence>
<feature type="domain" description="Zn(2)-C6 fungal-type" evidence="5">
    <location>
        <begin position="52"/>
        <end position="84"/>
    </location>
</feature>
<dbReference type="SUPFAM" id="SSF57701">
    <property type="entry name" value="Zn2/Cys6 DNA-binding domain"/>
    <property type="match status" value="1"/>
</dbReference>
<dbReference type="Pfam" id="PF04082">
    <property type="entry name" value="Fungal_trans"/>
    <property type="match status" value="1"/>
</dbReference>
<dbReference type="GO" id="GO:0006351">
    <property type="term" value="P:DNA-templated transcription"/>
    <property type="evidence" value="ECO:0007669"/>
    <property type="project" value="InterPro"/>
</dbReference>
<feature type="region of interest" description="Disordered" evidence="4">
    <location>
        <begin position="241"/>
        <end position="263"/>
    </location>
</feature>
<evidence type="ECO:0000259" key="5">
    <source>
        <dbReference type="PROSITE" id="PS50048"/>
    </source>
</evidence>
<feature type="region of interest" description="Disordered" evidence="4">
    <location>
        <begin position="114"/>
        <end position="202"/>
    </location>
</feature>
<keyword evidence="7" id="KW-1185">Reference proteome</keyword>
<dbReference type="PANTHER" id="PTHR31001:SF49">
    <property type="entry name" value="ZN(II)2CYS6 TRANSCRIPTION FACTOR (EUROFUNG)"/>
    <property type="match status" value="1"/>
</dbReference>
<comment type="caution">
    <text evidence="6">The sequence shown here is derived from an EMBL/GenBank/DDBJ whole genome shotgun (WGS) entry which is preliminary data.</text>
</comment>
<dbReference type="PROSITE" id="PS50048">
    <property type="entry name" value="ZN2_CY6_FUNGAL_2"/>
    <property type="match status" value="1"/>
</dbReference>
<dbReference type="GO" id="GO:0000981">
    <property type="term" value="F:DNA-binding transcription factor activity, RNA polymerase II-specific"/>
    <property type="evidence" value="ECO:0007669"/>
    <property type="project" value="InterPro"/>
</dbReference>
<dbReference type="GO" id="GO:0005634">
    <property type="term" value="C:nucleus"/>
    <property type="evidence" value="ECO:0007669"/>
    <property type="project" value="UniProtKB-SubCell"/>
</dbReference>
<name>A0A4U0TLJ5_9PEZI</name>
<dbReference type="CDD" id="cd00067">
    <property type="entry name" value="GAL4"/>
    <property type="match status" value="1"/>
</dbReference>
<dbReference type="Pfam" id="PF00172">
    <property type="entry name" value="Zn_clus"/>
    <property type="match status" value="1"/>
</dbReference>
<reference evidence="6 7" key="1">
    <citation type="submission" date="2017-03" db="EMBL/GenBank/DDBJ databases">
        <title>Genomes of endolithic fungi from Antarctica.</title>
        <authorList>
            <person name="Coleine C."/>
            <person name="Masonjones S."/>
            <person name="Stajich J.E."/>
        </authorList>
    </citation>
    <scope>NUCLEOTIDE SEQUENCE [LARGE SCALE GENOMIC DNA]</scope>
    <source>
        <strain evidence="6 7">CCFEE 6315</strain>
    </source>
</reference>
<dbReference type="GO" id="GO:0003677">
    <property type="term" value="F:DNA binding"/>
    <property type="evidence" value="ECO:0007669"/>
    <property type="project" value="InterPro"/>
</dbReference>
<gene>
    <name evidence="6" type="ORF">B0A50_07717</name>
</gene>
<evidence type="ECO:0000256" key="3">
    <source>
        <dbReference type="ARBA" id="ARBA00023242"/>
    </source>
</evidence>
<dbReference type="AlphaFoldDB" id="A0A4U0TLJ5"/>
<keyword evidence="3" id="KW-0539">Nucleus</keyword>
<dbReference type="CDD" id="cd12148">
    <property type="entry name" value="fungal_TF_MHR"/>
    <property type="match status" value="1"/>
</dbReference>
<dbReference type="InterPro" id="IPR050613">
    <property type="entry name" value="Sec_Metabolite_Reg"/>
</dbReference>
<evidence type="ECO:0000313" key="6">
    <source>
        <dbReference type="EMBL" id="TKA22818.1"/>
    </source>
</evidence>
<feature type="region of interest" description="Disordered" evidence="4">
    <location>
        <begin position="865"/>
        <end position="911"/>
    </location>
</feature>
<evidence type="ECO:0000256" key="4">
    <source>
        <dbReference type="SAM" id="MobiDB-lite"/>
    </source>
</evidence>
<feature type="compositionally biased region" description="Basic and acidic residues" evidence="4">
    <location>
        <begin position="122"/>
        <end position="141"/>
    </location>
</feature>
<keyword evidence="2" id="KW-0479">Metal-binding</keyword>
<comment type="subcellular location">
    <subcellularLocation>
        <location evidence="1">Nucleus</location>
    </subcellularLocation>
</comment>
<dbReference type="SMART" id="SM00066">
    <property type="entry name" value="GAL4"/>
    <property type="match status" value="1"/>
</dbReference>
<feature type="compositionally biased region" description="Low complexity" evidence="4">
    <location>
        <begin position="152"/>
        <end position="165"/>
    </location>
</feature>
<dbReference type="PANTHER" id="PTHR31001">
    <property type="entry name" value="UNCHARACTERIZED TRANSCRIPTIONAL REGULATORY PROTEIN"/>
    <property type="match status" value="1"/>
</dbReference>
<protein>
    <recommendedName>
        <fullName evidence="5">Zn(2)-C6 fungal-type domain-containing protein</fullName>
    </recommendedName>
</protein>
<evidence type="ECO:0000313" key="7">
    <source>
        <dbReference type="Proteomes" id="UP000308549"/>
    </source>
</evidence>
<dbReference type="OrthoDB" id="9996127at2759"/>
<dbReference type="SMART" id="SM00906">
    <property type="entry name" value="Fungal_trans"/>
    <property type="match status" value="1"/>
</dbReference>
<dbReference type="EMBL" id="NAJL01000065">
    <property type="protein sequence ID" value="TKA22818.1"/>
    <property type="molecule type" value="Genomic_DNA"/>
</dbReference>
<feature type="compositionally biased region" description="Polar residues" evidence="4">
    <location>
        <begin position="872"/>
        <end position="911"/>
    </location>
</feature>
<dbReference type="InterPro" id="IPR001138">
    <property type="entry name" value="Zn2Cys6_DnaBD"/>
</dbReference>
<dbReference type="Proteomes" id="UP000308549">
    <property type="component" value="Unassembled WGS sequence"/>
</dbReference>
<organism evidence="6 7">
    <name type="scientific">Salinomyces thailandicus</name>
    <dbReference type="NCBI Taxonomy" id="706561"/>
    <lineage>
        <taxon>Eukaryota</taxon>
        <taxon>Fungi</taxon>
        <taxon>Dikarya</taxon>
        <taxon>Ascomycota</taxon>
        <taxon>Pezizomycotina</taxon>
        <taxon>Dothideomycetes</taxon>
        <taxon>Dothideomycetidae</taxon>
        <taxon>Mycosphaerellales</taxon>
        <taxon>Teratosphaeriaceae</taxon>
        <taxon>Salinomyces</taxon>
    </lineage>
</organism>
<proteinExistence type="predicted"/>
<dbReference type="PROSITE" id="PS00463">
    <property type="entry name" value="ZN2_CY6_FUNGAL_1"/>
    <property type="match status" value="1"/>
</dbReference>
<dbReference type="Gene3D" id="4.10.240.10">
    <property type="entry name" value="Zn(2)-C6 fungal-type DNA-binding domain"/>
    <property type="match status" value="1"/>
</dbReference>
<dbReference type="InterPro" id="IPR007219">
    <property type="entry name" value="XnlR_reg_dom"/>
</dbReference>
<accession>A0A4U0TLJ5</accession>
<evidence type="ECO:0000256" key="1">
    <source>
        <dbReference type="ARBA" id="ARBA00004123"/>
    </source>
</evidence>